<dbReference type="Proteomes" id="UP000030125">
    <property type="component" value="Unassembled WGS sequence"/>
</dbReference>
<dbReference type="AlphaFoldDB" id="A0A0A2EZM8"/>
<evidence type="ECO:0000313" key="2">
    <source>
        <dbReference type="Proteomes" id="UP000030125"/>
    </source>
</evidence>
<name>A0A0A2EZM8_PORCN</name>
<dbReference type="EMBL" id="JQJD01000023">
    <property type="protein sequence ID" value="KGN81734.1"/>
    <property type="molecule type" value="Genomic_DNA"/>
</dbReference>
<evidence type="ECO:0000313" key="1">
    <source>
        <dbReference type="EMBL" id="KGN81734.1"/>
    </source>
</evidence>
<dbReference type="RefSeq" id="WP_036851113.1">
    <property type="nucleotide sequence ID" value="NZ_JQJD01000023.1"/>
</dbReference>
<proteinExistence type="predicted"/>
<protein>
    <submittedName>
        <fullName evidence="1">Uncharacterized protein</fullName>
    </submittedName>
</protein>
<sequence>MAEDKMKNLSNEVELMNALLGKVYAVLTTGGKEANQSEDNFFVWCTPGVVVKAEDFKFAEQGLTGVLKKPVSKTTITTKFPWVSSISIQKEETKEDSKLSEEEMDRLLAEDTHRMYAQAESFARLVDFIPDAAPGSGNGGFSGLTVLYKEGGLSSVYDYTLRMSQVMKTELPEDVKAKIKKFNALLTVEKKKKDLITDEETTVLEDGPMVVLYREKMRAYNAALKVLNSKRVAALTAKEPAAVHDWALNAEVYQNEVEAAEADWVSRGYKNEYEQIQAFIDQVSRRDMSLLKEQYRNALDRAKLVGLSSGSDFYYTTLTPASFASSDGWTKFSFKKTDMNSDYSSLSKNHSMKAGGRVAYFPFFSGGGGYSESEHSYDMSNSLHASMAEIRFEICQVSIVRPWFKEAFLTSKYWRFDANNEVTKGELLSDGGSPAKGKMPAYPTSIVFIRNLRIGFDSKDSLDAFKHEYESHDISAGGRIGIGPFSLGGGYSSHDDKTETSSQGKLQIEKNEIVLNGMQIIGYACHMLGKSPDPNPDIKEWI</sequence>
<reference evidence="1 2" key="1">
    <citation type="submission" date="2014-08" db="EMBL/GenBank/DDBJ databases">
        <title>Porphyromonas cangingivalis strain:COT-109_OH1386 Genome sequencing.</title>
        <authorList>
            <person name="Wallis C."/>
            <person name="Deusch O."/>
            <person name="O'Flynn C."/>
            <person name="Davis I."/>
            <person name="Jospin G."/>
            <person name="Darling A.E."/>
            <person name="Coil D.A."/>
            <person name="Alexiev A."/>
            <person name="Horsfall A."/>
            <person name="Kirkwood N."/>
            <person name="Harris S."/>
            <person name="Eisen J.A."/>
        </authorList>
    </citation>
    <scope>NUCLEOTIDE SEQUENCE [LARGE SCALE GENOMIC DNA]</scope>
    <source>
        <strain evidence="2">COT-109 OH1386</strain>
    </source>
</reference>
<gene>
    <name evidence="1" type="ORF">HQ35_03585</name>
</gene>
<keyword evidence="2" id="KW-1185">Reference proteome</keyword>
<accession>A0A0A2EZM8</accession>
<organism evidence="1 2">
    <name type="scientific">Porphyromonas cangingivalis</name>
    <dbReference type="NCBI Taxonomy" id="36874"/>
    <lineage>
        <taxon>Bacteria</taxon>
        <taxon>Pseudomonadati</taxon>
        <taxon>Bacteroidota</taxon>
        <taxon>Bacteroidia</taxon>
        <taxon>Bacteroidales</taxon>
        <taxon>Porphyromonadaceae</taxon>
        <taxon>Porphyromonas</taxon>
    </lineage>
</organism>
<comment type="caution">
    <text evidence="1">The sequence shown here is derived from an EMBL/GenBank/DDBJ whole genome shotgun (WGS) entry which is preliminary data.</text>
</comment>
<dbReference type="OrthoDB" id="1110562at2"/>